<dbReference type="AlphaFoldDB" id="A0A382Q855"/>
<accession>A0A382Q855</accession>
<reference evidence="1" key="1">
    <citation type="submission" date="2018-05" db="EMBL/GenBank/DDBJ databases">
        <authorList>
            <person name="Lanie J.A."/>
            <person name="Ng W.-L."/>
            <person name="Kazmierczak K.M."/>
            <person name="Andrzejewski T.M."/>
            <person name="Davidsen T.M."/>
            <person name="Wayne K.J."/>
            <person name="Tettelin H."/>
            <person name="Glass J.I."/>
            <person name="Rusch D."/>
            <person name="Podicherti R."/>
            <person name="Tsui H.-C.T."/>
            <person name="Winkler M.E."/>
        </authorList>
    </citation>
    <scope>NUCLEOTIDE SEQUENCE</scope>
</reference>
<organism evidence="1">
    <name type="scientific">marine metagenome</name>
    <dbReference type="NCBI Taxonomy" id="408172"/>
    <lineage>
        <taxon>unclassified sequences</taxon>
        <taxon>metagenomes</taxon>
        <taxon>ecological metagenomes</taxon>
    </lineage>
</organism>
<dbReference type="EMBL" id="UINC01112038">
    <property type="protein sequence ID" value="SVC80682.1"/>
    <property type="molecule type" value="Genomic_DNA"/>
</dbReference>
<evidence type="ECO:0000313" key="1">
    <source>
        <dbReference type="EMBL" id="SVC80682.1"/>
    </source>
</evidence>
<protein>
    <submittedName>
        <fullName evidence="1">Uncharacterized protein</fullName>
    </submittedName>
</protein>
<proteinExistence type="predicted"/>
<name>A0A382Q855_9ZZZZ</name>
<gene>
    <name evidence="1" type="ORF">METZ01_LOCUS333536</name>
</gene>
<sequence length="58" mass="6611">MNKYYGEYNPRRGTYGDKHFKKSGISNYDDVSLLILNDSSLVNTKPSIDGRTSNRNIP</sequence>